<proteinExistence type="predicted"/>
<dbReference type="EMBL" id="BAEQ01000051">
    <property type="protein sequence ID" value="GAC29995.1"/>
    <property type="molecule type" value="Genomic_DNA"/>
</dbReference>
<comment type="caution">
    <text evidence="1">The sequence shown here is derived from an EMBL/GenBank/DDBJ whole genome shotgun (WGS) entry which is preliminary data.</text>
</comment>
<evidence type="ECO:0000313" key="2">
    <source>
        <dbReference type="Proteomes" id="UP000006251"/>
    </source>
</evidence>
<dbReference type="AlphaFoldDB" id="K7A3B9"/>
<name>K7A3B9_9ALTE</name>
<keyword evidence="2" id="KW-1185">Reference proteome</keyword>
<protein>
    <submittedName>
        <fullName evidence="1">Uncharacterized protein</fullName>
    </submittedName>
</protein>
<dbReference type="Proteomes" id="UP000006251">
    <property type="component" value="Unassembled WGS sequence"/>
</dbReference>
<accession>K7A3B9</accession>
<organism evidence="1 2">
    <name type="scientific">Brumicola pallidula DSM 14239 = ACAM 615</name>
    <dbReference type="NCBI Taxonomy" id="1121922"/>
    <lineage>
        <taxon>Bacteria</taxon>
        <taxon>Pseudomonadati</taxon>
        <taxon>Pseudomonadota</taxon>
        <taxon>Gammaproteobacteria</taxon>
        <taxon>Alteromonadales</taxon>
        <taxon>Alteromonadaceae</taxon>
        <taxon>Brumicola</taxon>
    </lineage>
</organism>
<gene>
    <name evidence="1" type="ORF">GPAL_3144</name>
</gene>
<evidence type="ECO:0000313" key="1">
    <source>
        <dbReference type="EMBL" id="GAC29995.1"/>
    </source>
</evidence>
<sequence>MLTLAGYLFFAVPLKPHNDSCIAAIKAPTRVMLINIQPQIECKNKT</sequence>
<reference evidence="2" key="1">
    <citation type="journal article" date="2014" name="Environ. Microbiol.">
        <title>Comparative genomics of the marine bacterial genus Glaciecola reveals the high degree of genomic diversity and genomic characteristic for cold adaptation.</title>
        <authorList>
            <person name="Qin Q.L."/>
            <person name="Xie B.B."/>
            <person name="Yu Y."/>
            <person name="Shu Y.L."/>
            <person name="Rong J.C."/>
            <person name="Zhang Y.J."/>
            <person name="Zhao D.L."/>
            <person name="Chen X.L."/>
            <person name="Zhang X.Y."/>
            <person name="Chen B."/>
            <person name="Zhou B.C."/>
            <person name="Zhang Y.Z."/>
        </authorList>
    </citation>
    <scope>NUCLEOTIDE SEQUENCE [LARGE SCALE GENOMIC DNA]</scope>
    <source>
        <strain evidence="2">ACAM 615</strain>
    </source>
</reference>